<gene>
    <name evidence="3" type="ORF">COCON_G00125420</name>
</gene>
<dbReference type="OrthoDB" id="8748731at2759"/>
<dbReference type="SUPFAM" id="SSF55874">
    <property type="entry name" value="ATPase domain of HSP90 chaperone/DNA topoisomerase II/histidine kinase"/>
    <property type="match status" value="1"/>
</dbReference>
<keyword evidence="4" id="KW-1185">Reference proteome</keyword>
<feature type="region of interest" description="Disordered" evidence="2">
    <location>
        <begin position="24"/>
        <end position="50"/>
    </location>
</feature>
<dbReference type="GO" id="GO:0005634">
    <property type="term" value="C:nucleus"/>
    <property type="evidence" value="ECO:0007669"/>
    <property type="project" value="TreeGrafter"/>
</dbReference>
<evidence type="ECO:0000256" key="1">
    <source>
        <dbReference type="ARBA" id="ARBA00023125"/>
    </source>
</evidence>
<reference evidence="3" key="1">
    <citation type="journal article" date="2023" name="Science">
        <title>Genome structures resolve the early diversification of teleost fishes.</title>
        <authorList>
            <person name="Parey E."/>
            <person name="Louis A."/>
            <person name="Montfort J."/>
            <person name="Bouchez O."/>
            <person name="Roques C."/>
            <person name="Iampietro C."/>
            <person name="Lluch J."/>
            <person name="Castinel A."/>
            <person name="Donnadieu C."/>
            <person name="Desvignes T."/>
            <person name="Floi Bucao C."/>
            <person name="Jouanno E."/>
            <person name="Wen M."/>
            <person name="Mejri S."/>
            <person name="Dirks R."/>
            <person name="Jansen H."/>
            <person name="Henkel C."/>
            <person name="Chen W.J."/>
            <person name="Zahm M."/>
            <person name="Cabau C."/>
            <person name="Klopp C."/>
            <person name="Thompson A.W."/>
            <person name="Robinson-Rechavi M."/>
            <person name="Braasch I."/>
            <person name="Lecointre G."/>
            <person name="Bobe J."/>
            <person name="Postlethwait J.H."/>
            <person name="Berthelot C."/>
            <person name="Roest Crollius H."/>
            <person name="Guiguen Y."/>
        </authorList>
    </citation>
    <scope>NUCLEOTIDE SEQUENCE</scope>
    <source>
        <strain evidence="3">Concon-B</strain>
    </source>
</reference>
<protein>
    <recommendedName>
        <fullName evidence="5">DNA topoisomerase 2</fullName>
    </recommendedName>
</protein>
<dbReference type="PANTHER" id="PTHR10169:SF36">
    <property type="entry name" value="DNA TOPOISOMERASE 2-BETA"/>
    <property type="match status" value="1"/>
</dbReference>
<name>A0A9Q1HW38_CONCO</name>
<dbReference type="GO" id="GO:0000819">
    <property type="term" value="P:sister chromatid segregation"/>
    <property type="evidence" value="ECO:0007669"/>
    <property type="project" value="TreeGrafter"/>
</dbReference>
<keyword evidence="1" id="KW-0238">DNA-binding</keyword>
<evidence type="ECO:0000313" key="4">
    <source>
        <dbReference type="Proteomes" id="UP001152803"/>
    </source>
</evidence>
<dbReference type="InterPro" id="IPR050634">
    <property type="entry name" value="DNA_Topoisomerase_II"/>
</dbReference>
<dbReference type="GO" id="GO:0000712">
    <property type="term" value="P:resolution of meiotic recombination intermediates"/>
    <property type="evidence" value="ECO:0007669"/>
    <property type="project" value="TreeGrafter"/>
</dbReference>
<proteinExistence type="predicted"/>
<dbReference type="AlphaFoldDB" id="A0A9Q1HW38"/>
<evidence type="ECO:0000313" key="3">
    <source>
        <dbReference type="EMBL" id="KAJ8267370.1"/>
    </source>
</evidence>
<dbReference type="Gene3D" id="3.30.565.10">
    <property type="entry name" value="Histidine kinase-like ATPase, C-terminal domain"/>
    <property type="match status" value="1"/>
</dbReference>
<dbReference type="Proteomes" id="UP001152803">
    <property type="component" value="Unassembled WGS sequence"/>
</dbReference>
<evidence type="ECO:0008006" key="5">
    <source>
        <dbReference type="Google" id="ProtNLM"/>
    </source>
</evidence>
<accession>A0A9Q1HW38</accession>
<organism evidence="3 4">
    <name type="scientific">Conger conger</name>
    <name type="common">Conger eel</name>
    <name type="synonym">Muraena conger</name>
    <dbReference type="NCBI Taxonomy" id="82655"/>
    <lineage>
        <taxon>Eukaryota</taxon>
        <taxon>Metazoa</taxon>
        <taxon>Chordata</taxon>
        <taxon>Craniata</taxon>
        <taxon>Vertebrata</taxon>
        <taxon>Euteleostomi</taxon>
        <taxon>Actinopterygii</taxon>
        <taxon>Neopterygii</taxon>
        <taxon>Teleostei</taxon>
        <taxon>Anguilliformes</taxon>
        <taxon>Congridae</taxon>
        <taxon>Conger</taxon>
    </lineage>
</organism>
<dbReference type="PANTHER" id="PTHR10169">
    <property type="entry name" value="DNA TOPOISOMERASE/GYRASE"/>
    <property type="match status" value="1"/>
</dbReference>
<dbReference type="GO" id="GO:0003677">
    <property type="term" value="F:DNA binding"/>
    <property type="evidence" value="ECO:0007669"/>
    <property type="project" value="UniProtKB-KW"/>
</dbReference>
<dbReference type="InterPro" id="IPR036890">
    <property type="entry name" value="HATPase_C_sf"/>
</dbReference>
<sequence length="131" mass="14656">MSNGAAGSGGLTWVTLFDKNNAARKEEANGRSEGGKGEAARKDGSKKMSVERVYQKKTQLEHILLRPDTYIGSVEPVTQQLWVFDEDIGMNMREITYVPGLYKIFDEILVNSADNKQRDKNMSCIKITLDP</sequence>
<evidence type="ECO:0000256" key="2">
    <source>
        <dbReference type="SAM" id="MobiDB-lite"/>
    </source>
</evidence>
<comment type="caution">
    <text evidence="3">The sequence shown here is derived from an EMBL/GenBank/DDBJ whole genome shotgun (WGS) entry which is preliminary data.</text>
</comment>
<dbReference type="EMBL" id="JAFJMO010000009">
    <property type="protein sequence ID" value="KAJ8267370.1"/>
    <property type="molecule type" value="Genomic_DNA"/>
</dbReference>